<sequence precursor="true">MLSPRDRFWSAALSLLLLAGCSDSSPPKNDWEPFVESYLEEKQRQAELPADYYLTPERWNPLLDYLGWSQVKADTSKEHELVIREGGIDMGPEEELNAGHLEGGGLLEDLKRKIHAGREALGIVDETMGDNPELLDALRDGGVREALKGVDHGYLEQKKQELMGLAESAGVDADYQPSELDRQVLKGFGKKLGLSDKRMENLEDQAENYRDKRP</sequence>
<evidence type="ECO:0008006" key="3">
    <source>
        <dbReference type="Google" id="ProtNLM"/>
    </source>
</evidence>
<dbReference type="AlphaFoldDB" id="A0L3M1"/>
<evidence type="ECO:0000313" key="1">
    <source>
        <dbReference type="EMBL" id="ABK42564.1"/>
    </source>
</evidence>
<accession>A0L3M1</accession>
<reference evidence="1 2" key="2">
    <citation type="journal article" date="2012" name="Int. J. Syst. Evol. Microbiol.">
        <title>Magnetococcus marinus gen. nov., sp. nov., a marine, magnetotactic bacterium that represents a novel lineage (Magnetococcaceae fam. nov.; Magnetococcales ord. nov.) at the base of the Alphaproteobacteria.</title>
        <authorList>
            <person name="Bazylinski D.A."/>
            <person name="Williams T.J."/>
            <person name="Lefevre C.T."/>
            <person name="Berg R.J."/>
            <person name="Zhang C.L."/>
            <person name="Bowser S.S."/>
            <person name="Dean A.J."/>
            <person name="Beveridge T.J."/>
        </authorList>
    </citation>
    <scope>NUCLEOTIDE SEQUENCE [LARGE SCALE GENOMIC DNA]</scope>
    <source>
        <strain evidence="2">ATCC BAA-1437 / JCM 17883 / MC-1</strain>
    </source>
</reference>
<dbReference type="KEGG" id="mgm:Mmc1_0035"/>
<gene>
    <name evidence="1" type="ordered locus">Mmc1_0035</name>
</gene>
<keyword evidence="2" id="KW-1185">Reference proteome</keyword>
<proteinExistence type="predicted"/>
<protein>
    <recommendedName>
        <fullName evidence="3">Lipoprotein</fullName>
    </recommendedName>
</protein>
<organism evidence="1 2">
    <name type="scientific">Magnetococcus marinus (strain ATCC BAA-1437 / JCM 17883 / MC-1)</name>
    <dbReference type="NCBI Taxonomy" id="156889"/>
    <lineage>
        <taxon>Bacteria</taxon>
        <taxon>Pseudomonadati</taxon>
        <taxon>Pseudomonadota</taxon>
        <taxon>Magnetococcia</taxon>
        <taxon>Magnetococcales</taxon>
        <taxon>Magnetococcaceae</taxon>
        <taxon>Magnetococcus</taxon>
    </lineage>
</organism>
<dbReference type="STRING" id="156889.Mmc1_0035"/>
<dbReference type="EMBL" id="CP000471">
    <property type="protein sequence ID" value="ABK42564.1"/>
    <property type="molecule type" value="Genomic_DNA"/>
</dbReference>
<dbReference type="RefSeq" id="WP_011711738.1">
    <property type="nucleotide sequence ID" value="NC_008576.1"/>
</dbReference>
<evidence type="ECO:0000313" key="2">
    <source>
        <dbReference type="Proteomes" id="UP000002586"/>
    </source>
</evidence>
<dbReference type="HOGENOM" id="CLU_1287563_0_0_5"/>
<dbReference type="Proteomes" id="UP000002586">
    <property type="component" value="Chromosome"/>
</dbReference>
<dbReference type="PROSITE" id="PS51257">
    <property type="entry name" value="PROKAR_LIPOPROTEIN"/>
    <property type="match status" value="1"/>
</dbReference>
<name>A0L3M1_MAGMM</name>
<reference evidence="2" key="1">
    <citation type="journal article" date="2009" name="Appl. Environ. Microbiol.">
        <title>Complete genome sequence of the chemolithoautotrophic marine magnetotactic coccus strain MC-1.</title>
        <authorList>
            <person name="Schubbe S."/>
            <person name="Williams T.J."/>
            <person name="Xie G."/>
            <person name="Kiss H.E."/>
            <person name="Brettin T.S."/>
            <person name="Martinez D."/>
            <person name="Ross C.A."/>
            <person name="Schuler D."/>
            <person name="Cox B.L."/>
            <person name="Nealson K.H."/>
            <person name="Bazylinski D.A."/>
        </authorList>
    </citation>
    <scope>NUCLEOTIDE SEQUENCE [LARGE SCALE GENOMIC DNA]</scope>
    <source>
        <strain evidence="2">ATCC BAA-1437 / JCM 17883 / MC-1</strain>
    </source>
</reference>